<dbReference type="CDD" id="cd11448">
    <property type="entry name" value="bHLH_AtFAMA_like"/>
    <property type="match status" value="1"/>
</dbReference>
<evidence type="ECO:0000256" key="1">
    <source>
        <dbReference type="ARBA" id="ARBA00004123"/>
    </source>
</evidence>
<feature type="compositionally biased region" description="Low complexity" evidence="6">
    <location>
        <begin position="116"/>
        <end position="126"/>
    </location>
</feature>
<feature type="compositionally biased region" description="Low complexity" evidence="6">
    <location>
        <begin position="243"/>
        <end position="256"/>
    </location>
</feature>
<name>A0A7J6E3N6_CANSA</name>
<dbReference type="GO" id="GO:0046983">
    <property type="term" value="F:protein dimerization activity"/>
    <property type="evidence" value="ECO:0007669"/>
    <property type="project" value="InterPro"/>
</dbReference>
<accession>A0A7J6E3N6</accession>
<evidence type="ECO:0000313" key="8">
    <source>
        <dbReference type="EMBL" id="KAF4352916.1"/>
    </source>
</evidence>
<dbReference type="SUPFAM" id="SSF47459">
    <property type="entry name" value="HLH, helix-loop-helix DNA-binding domain"/>
    <property type="match status" value="1"/>
</dbReference>
<feature type="compositionally biased region" description="Low complexity" evidence="6">
    <location>
        <begin position="264"/>
        <end position="281"/>
    </location>
</feature>
<gene>
    <name evidence="8" type="ORF">G4B88_030167</name>
</gene>
<dbReference type="AlphaFoldDB" id="A0A7J6E3N6"/>
<keyword evidence="2" id="KW-0805">Transcription regulation</keyword>
<dbReference type="GO" id="GO:0005634">
    <property type="term" value="C:nucleus"/>
    <property type="evidence" value="ECO:0007669"/>
    <property type="project" value="UniProtKB-SubCell"/>
</dbReference>
<dbReference type="InterPro" id="IPR036638">
    <property type="entry name" value="HLH_DNA-bd_sf"/>
</dbReference>
<dbReference type="SMART" id="SM00353">
    <property type="entry name" value="HLH"/>
    <property type="match status" value="1"/>
</dbReference>
<feature type="compositionally biased region" description="Pro residues" evidence="6">
    <location>
        <begin position="102"/>
        <end position="115"/>
    </location>
</feature>
<dbReference type="GO" id="GO:0000981">
    <property type="term" value="F:DNA-binding transcription factor activity, RNA polymerase II-specific"/>
    <property type="evidence" value="ECO:0007669"/>
    <property type="project" value="TreeGrafter"/>
</dbReference>
<organism evidence="8 9">
    <name type="scientific">Cannabis sativa</name>
    <name type="common">Hemp</name>
    <name type="synonym">Marijuana</name>
    <dbReference type="NCBI Taxonomy" id="3483"/>
    <lineage>
        <taxon>Eukaryota</taxon>
        <taxon>Viridiplantae</taxon>
        <taxon>Streptophyta</taxon>
        <taxon>Embryophyta</taxon>
        <taxon>Tracheophyta</taxon>
        <taxon>Spermatophyta</taxon>
        <taxon>Magnoliopsida</taxon>
        <taxon>eudicotyledons</taxon>
        <taxon>Gunneridae</taxon>
        <taxon>Pentapetalae</taxon>
        <taxon>rosids</taxon>
        <taxon>fabids</taxon>
        <taxon>Rosales</taxon>
        <taxon>Cannabaceae</taxon>
        <taxon>Cannabis</taxon>
    </lineage>
</organism>
<dbReference type="OrthoDB" id="684567at2759"/>
<comment type="subcellular location">
    <subcellularLocation>
        <location evidence="1">Nucleus</location>
    </subcellularLocation>
</comment>
<feature type="domain" description="BHLH" evidence="7">
    <location>
        <begin position="160"/>
        <end position="211"/>
    </location>
</feature>
<dbReference type="Proteomes" id="UP000583929">
    <property type="component" value="Unassembled WGS sequence"/>
</dbReference>
<dbReference type="PANTHER" id="PTHR11969:SF82">
    <property type="entry name" value="TRANSCRIPTION FACTOR BHLH96"/>
    <property type="match status" value="1"/>
</dbReference>
<accession>A0A803NL10</accession>
<evidence type="ECO:0000256" key="2">
    <source>
        <dbReference type="ARBA" id="ARBA00023015"/>
    </source>
</evidence>
<dbReference type="EMBL" id="JAATIQ010000517">
    <property type="protein sequence ID" value="KAF4352916.1"/>
    <property type="molecule type" value="Genomic_DNA"/>
</dbReference>
<dbReference type="Gene3D" id="4.10.280.10">
    <property type="entry name" value="Helix-loop-helix DNA-binding domain"/>
    <property type="match status" value="1"/>
</dbReference>
<feature type="compositionally biased region" description="Basic residues" evidence="6">
    <location>
        <begin position="143"/>
        <end position="152"/>
    </location>
</feature>
<evidence type="ECO:0000256" key="3">
    <source>
        <dbReference type="ARBA" id="ARBA00023125"/>
    </source>
</evidence>
<feature type="region of interest" description="Disordered" evidence="6">
    <location>
        <begin position="219"/>
        <end position="281"/>
    </location>
</feature>
<keyword evidence="4" id="KW-0804">Transcription</keyword>
<feature type="compositionally biased region" description="Basic and acidic residues" evidence="6">
    <location>
        <begin position="219"/>
        <end position="238"/>
    </location>
</feature>
<evidence type="ECO:0000313" key="9">
    <source>
        <dbReference type="Proteomes" id="UP000583929"/>
    </source>
</evidence>
<dbReference type="GO" id="GO:0000978">
    <property type="term" value="F:RNA polymerase II cis-regulatory region sequence-specific DNA binding"/>
    <property type="evidence" value="ECO:0007669"/>
    <property type="project" value="TreeGrafter"/>
</dbReference>
<feature type="compositionally biased region" description="Polar residues" evidence="6">
    <location>
        <begin position="87"/>
        <end position="97"/>
    </location>
</feature>
<protein>
    <recommendedName>
        <fullName evidence="7">BHLH domain-containing protein</fullName>
    </recommendedName>
</protein>
<dbReference type="Pfam" id="PF00010">
    <property type="entry name" value="HLH"/>
    <property type="match status" value="1"/>
</dbReference>
<dbReference type="InterPro" id="IPR011598">
    <property type="entry name" value="bHLH_dom"/>
</dbReference>
<feature type="region of interest" description="Disordered" evidence="6">
    <location>
        <begin position="87"/>
        <end position="157"/>
    </location>
</feature>
<sequence>MALETVVYNSQDTFNYVFKDFYSSMVAPNNTNNLWYEFCLQEEDEERKSLVGIFDNNPILDQTIHANLNYHHQYSTPPAIFHQSLTEQLESSISSPEVSCRPPQPPSSTPPPEPLPLDQSPPSSFPCHLMDPIADPPATENGRRKRRRTRGSKNKEELEIQRMTHIAVERNRRKQMNEYLAVLRSLMPSSYVQRGDQASIIGGAINFVKELEQSLQSMEGHKVRTKVEHDDHEDDIRNCGRFSSNISHSSSSLPLPLTSPSPPSSSSSSTSTSPSPNYSQSSSPFADFFTFPQYSTRANQYYFSNNSSENGQRAAADIEVTMVDCHANIKILSKKKPRQLLKMVAGLGALRLSVLHLNVITVQQMVLYSFSVKVEEGCQMNTVDQIAASVNQMMHRINAELALII</sequence>
<dbReference type="PANTHER" id="PTHR11969">
    <property type="entry name" value="MAX DIMERIZATION, MAD"/>
    <property type="match status" value="1"/>
</dbReference>
<keyword evidence="5" id="KW-0539">Nucleus</keyword>
<evidence type="ECO:0000259" key="7">
    <source>
        <dbReference type="PROSITE" id="PS50888"/>
    </source>
</evidence>
<evidence type="ECO:0000256" key="4">
    <source>
        <dbReference type="ARBA" id="ARBA00023163"/>
    </source>
</evidence>
<dbReference type="PROSITE" id="PS50888">
    <property type="entry name" value="BHLH"/>
    <property type="match status" value="1"/>
</dbReference>
<evidence type="ECO:0000256" key="5">
    <source>
        <dbReference type="ARBA" id="ARBA00023242"/>
    </source>
</evidence>
<evidence type="ECO:0000256" key="6">
    <source>
        <dbReference type="SAM" id="MobiDB-lite"/>
    </source>
</evidence>
<proteinExistence type="predicted"/>
<reference evidence="8 9" key="1">
    <citation type="journal article" date="2020" name="bioRxiv">
        <title>Sequence and annotation of 42 cannabis genomes reveals extensive copy number variation in cannabinoid synthesis and pathogen resistance genes.</title>
        <authorList>
            <person name="Mckernan K.J."/>
            <person name="Helbert Y."/>
            <person name="Kane L.T."/>
            <person name="Ebling H."/>
            <person name="Zhang L."/>
            <person name="Liu B."/>
            <person name="Eaton Z."/>
            <person name="Mclaughlin S."/>
            <person name="Kingan S."/>
            <person name="Baybayan P."/>
            <person name="Concepcion G."/>
            <person name="Jordan M."/>
            <person name="Riva A."/>
            <person name="Barbazuk W."/>
            <person name="Harkins T."/>
        </authorList>
    </citation>
    <scope>NUCLEOTIDE SEQUENCE [LARGE SCALE GENOMIC DNA]</scope>
    <source>
        <strain evidence="9">cv. Jamaican Lion 4</strain>
        <tissue evidence="8">Leaf</tissue>
    </source>
</reference>
<keyword evidence="3" id="KW-0238">DNA-binding</keyword>
<keyword evidence="9" id="KW-1185">Reference proteome</keyword>
<comment type="caution">
    <text evidence="8">The sequence shown here is derived from an EMBL/GenBank/DDBJ whole genome shotgun (WGS) entry which is preliminary data.</text>
</comment>